<dbReference type="AlphaFoldDB" id="A0A1G9BFN0"/>
<evidence type="ECO:0000313" key="2">
    <source>
        <dbReference type="EMBL" id="SDK37980.1"/>
    </source>
</evidence>
<keyword evidence="1" id="KW-0175">Coiled coil</keyword>
<organism evidence="2 3">
    <name type="scientific">Sediminibacillus albus</name>
    <dbReference type="NCBI Taxonomy" id="407036"/>
    <lineage>
        <taxon>Bacteria</taxon>
        <taxon>Bacillati</taxon>
        <taxon>Bacillota</taxon>
        <taxon>Bacilli</taxon>
        <taxon>Bacillales</taxon>
        <taxon>Bacillaceae</taxon>
        <taxon>Sediminibacillus</taxon>
    </lineage>
</organism>
<proteinExistence type="predicted"/>
<dbReference type="EMBL" id="FNFL01000005">
    <property type="protein sequence ID" value="SDK37980.1"/>
    <property type="molecule type" value="Genomic_DNA"/>
</dbReference>
<sequence>MEILVLVLLFAGLFAIYDAIRKVNNNILEQTEELKKIREGLKEHSKK</sequence>
<name>A0A1G9BFN0_9BACI</name>
<evidence type="ECO:0000256" key="1">
    <source>
        <dbReference type="SAM" id="Coils"/>
    </source>
</evidence>
<accession>A0A1G9BFN0</accession>
<protein>
    <submittedName>
        <fullName evidence="2">Uncharacterized protein</fullName>
    </submittedName>
</protein>
<dbReference type="Proteomes" id="UP000198694">
    <property type="component" value="Unassembled WGS sequence"/>
</dbReference>
<feature type="coiled-coil region" evidence="1">
    <location>
        <begin position="20"/>
        <end position="47"/>
    </location>
</feature>
<keyword evidence="3" id="KW-1185">Reference proteome</keyword>
<gene>
    <name evidence="2" type="ORF">SAMN05216243_2983</name>
</gene>
<evidence type="ECO:0000313" key="3">
    <source>
        <dbReference type="Proteomes" id="UP000198694"/>
    </source>
</evidence>
<reference evidence="2 3" key="1">
    <citation type="submission" date="2016-10" db="EMBL/GenBank/DDBJ databases">
        <authorList>
            <person name="de Groot N.N."/>
        </authorList>
    </citation>
    <scope>NUCLEOTIDE SEQUENCE [LARGE SCALE GENOMIC DNA]</scope>
    <source>
        <strain evidence="2 3">CGMCC 1.6502</strain>
    </source>
</reference>
<dbReference type="STRING" id="407036.SAMN05216243_2983"/>